<gene>
    <name evidence="2" type="ORF">C9I89_05240</name>
</gene>
<reference evidence="2 3" key="1">
    <citation type="submission" date="2018-03" db="EMBL/GenBank/DDBJ databases">
        <title>Whole genome sequencing of Histamine producing bacteria.</title>
        <authorList>
            <person name="Butler K."/>
        </authorList>
    </citation>
    <scope>NUCLEOTIDE SEQUENCE [LARGE SCALE GENOMIC DNA]</scope>
    <source>
        <strain evidence="2 3">DSM 16190</strain>
    </source>
</reference>
<organism evidence="2 3">
    <name type="scientific">Photobacterium lipolyticum</name>
    <dbReference type="NCBI Taxonomy" id="266810"/>
    <lineage>
        <taxon>Bacteria</taxon>
        <taxon>Pseudomonadati</taxon>
        <taxon>Pseudomonadota</taxon>
        <taxon>Gammaproteobacteria</taxon>
        <taxon>Vibrionales</taxon>
        <taxon>Vibrionaceae</taxon>
        <taxon>Photobacterium</taxon>
    </lineage>
</organism>
<evidence type="ECO:0000256" key="1">
    <source>
        <dbReference type="SAM" id="SignalP"/>
    </source>
</evidence>
<evidence type="ECO:0000313" key="3">
    <source>
        <dbReference type="Proteomes" id="UP000240904"/>
    </source>
</evidence>
<proteinExistence type="predicted"/>
<keyword evidence="1" id="KW-0732">Signal</keyword>
<dbReference type="EMBL" id="PYMC01000002">
    <property type="protein sequence ID" value="PSW06918.1"/>
    <property type="molecule type" value="Genomic_DNA"/>
</dbReference>
<dbReference type="Proteomes" id="UP000240904">
    <property type="component" value="Unassembled WGS sequence"/>
</dbReference>
<sequence length="146" mass="16220">MSVKTIALSTLLLVSASTTIAAPGNDHDHNVSDRYANELRLKTFEGEAAYQVNVNPQLLVDHDESVSTLRATELRKQALSEPVRHVESSVQRDRDESVSTLHATELRLKAFEDNSFAMTQVGRTGGYDFSYDSVTSDIGSHHRNHH</sequence>
<keyword evidence="3" id="KW-1185">Reference proteome</keyword>
<evidence type="ECO:0000313" key="2">
    <source>
        <dbReference type="EMBL" id="PSW06918.1"/>
    </source>
</evidence>
<feature type="signal peptide" evidence="1">
    <location>
        <begin position="1"/>
        <end position="21"/>
    </location>
</feature>
<accession>A0A2T3N3M9</accession>
<feature type="chain" id="PRO_5015443009" evidence="1">
    <location>
        <begin position="22"/>
        <end position="146"/>
    </location>
</feature>
<comment type="caution">
    <text evidence="2">The sequence shown here is derived from an EMBL/GenBank/DDBJ whole genome shotgun (WGS) entry which is preliminary data.</text>
</comment>
<dbReference type="RefSeq" id="WP_107282281.1">
    <property type="nucleotide sequence ID" value="NZ_PYMC01000002.1"/>
</dbReference>
<dbReference type="OrthoDB" id="5832463at2"/>
<protein>
    <submittedName>
        <fullName evidence="2">Uncharacterized protein</fullName>
    </submittedName>
</protein>
<name>A0A2T3N3M9_9GAMM</name>
<dbReference type="AlphaFoldDB" id="A0A2T3N3M9"/>